<proteinExistence type="inferred from homology"/>
<dbReference type="Proteomes" id="UP000815325">
    <property type="component" value="Unassembled WGS sequence"/>
</dbReference>
<evidence type="ECO:0000313" key="15">
    <source>
        <dbReference type="EMBL" id="KAF5839120.1"/>
    </source>
</evidence>
<feature type="transmembrane region" description="Helical" evidence="14">
    <location>
        <begin position="67"/>
        <end position="90"/>
    </location>
</feature>
<dbReference type="EMBL" id="MU069554">
    <property type="protein sequence ID" value="KAF5839120.1"/>
    <property type="molecule type" value="Genomic_DNA"/>
</dbReference>
<dbReference type="InterPro" id="IPR039606">
    <property type="entry name" value="Phytol/farnesol_kinase"/>
</dbReference>
<name>A0ABQ7GWZ3_DUNSA</name>
<protein>
    <recommendedName>
        <fullName evidence="12">phytol kinase</fullName>
        <ecNumber evidence="12">2.7.1.182</ecNumber>
    </recommendedName>
</protein>
<keyword evidence="16" id="KW-1185">Reference proteome</keyword>
<evidence type="ECO:0000313" key="16">
    <source>
        <dbReference type="Proteomes" id="UP000815325"/>
    </source>
</evidence>
<evidence type="ECO:0000256" key="9">
    <source>
        <dbReference type="ARBA" id="ARBA00022989"/>
    </source>
</evidence>
<evidence type="ECO:0000256" key="13">
    <source>
        <dbReference type="ARBA" id="ARBA00048889"/>
    </source>
</evidence>
<keyword evidence="10 14" id="KW-0472">Membrane</keyword>
<evidence type="ECO:0000256" key="1">
    <source>
        <dbReference type="ARBA" id="ARBA00004508"/>
    </source>
</evidence>
<comment type="similarity">
    <text evidence="2">Belongs to the polyprenol kinase family.</text>
</comment>
<comment type="subcellular location">
    <subcellularLocation>
        <location evidence="1">Plastid</location>
        <location evidence="1">Chloroplast membrane</location>
        <topology evidence="1">Multi-pass membrane protein</topology>
    </subcellularLocation>
</comment>
<evidence type="ECO:0000256" key="11">
    <source>
        <dbReference type="ARBA" id="ARBA00024015"/>
    </source>
</evidence>
<gene>
    <name evidence="15" type="ORF">DUNSADRAFT_1518</name>
</gene>
<evidence type="ECO:0000256" key="14">
    <source>
        <dbReference type="SAM" id="Phobius"/>
    </source>
</evidence>
<keyword evidence="3" id="KW-0150">Chloroplast</keyword>
<keyword evidence="6 14" id="KW-0812">Transmembrane</keyword>
<comment type="caution">
    <text evidence="15">The sequence shown here is derived from an EMBL/GenBank/DDBJ whole genome shotgun (WGS) entry which is preliminary data.</text>
</comment>
<evidence type="ECO:0000256" key="7">
    <source>
        <dbReference type="ARBA" id="ARBA00022777"/>
    </source>
</evidence>
<evidence type="ECO:0000256" key="4">
    <source>
        <dbReference type="ARBA" id="ARBA00022640"/>
    </source>
</evidence>
<evidence type="ECO:0000256" key="6">
    <source>
        <dbReference type="ARBA" id="ARBA00022692"/>
    </source>
</evidence>
<dbReference type="PANTHER" id="PTHR32523">
    <property type="entry name" value="PHYTOL KINASE 1, CHLOROPLASTIC"/>
    <property type="match status" value="1"/>
</dbReference>
<evidence type="ECO:0000256" key="8">
    <source>
        <dbReference type="ARBA" id="ARBA00022946"/>
    </source>
</evidence>
<keyword evidence="4" id="KW-0934">Plastid</keyword>
<keyword evidence="9 14" id="KW-1133">Transmembrane helix</keyword>
<dbReference type="EC" id="2.7.1.182" evidence="12"/>
<evidence type="ECO:0000256" key="3">
    <source>
        <dbReference type="ARBA" id="ARBA00022528"/>
    </source>
</evidence>
<keyword evidence="7" id="KW-0418">Kinase</keyword>
<evidence type="ECO:0000256" key="2">
    <source>
        <dbReference type="ARBA" id="ARBA00010794"/>
    </source>
</evidence>
<sequence length="192" mass="20354">MQDKDELLKGPLYYCIVLVAATLICWRENPAGVIAVSLMCGGDGLADIVGRRWGGTGRLPYNPTKSWAGSAAMIVAGTLFASGMLAMLSACGYIQTYDVVQLLPYVAVISGMAALVESLPMNQRCAAYILEHPTHALLNCFNRLLHSIPLALQRPLSVAGTQVLDDNLSVPFATAVVAALILPHAGKATMVL</sequence>
<keyword evidence="5" id="KW-0808">Transferase</keyword>
<organism evidence="15 16">
    <name type="scientific">Dunaliella salina</name>
    <name type="common">Green alga</name>
    <name type="synonym">Protococcus salinus</name>
    <dbReference type="NCBI Taxonomy" id="3046"/>
    <lineage>
        <taxon>Eukaryota</taxon>
        <taxon>Viridiplantae</taxon>
        <taxon>Chlorophyta</taxon>
        <taxon>core chlorophytes</taxon>
        <taxon>Chlorophyceae</taxon>
        <taxon>CS clade</taxon>
        <taxon>Chlamydomonadales</taxon>
        <taxon>Dunaliellaceae</taxon>
        <taxon>Dunaliella</taxon>
    </lineage>
</organism>
<evidence type="ECO:0000256" key="10">
    <source>
        <dbReference type="ARBA" id="ARBA00023136"/>
    </source>
</evidence>
<feature type="transmembrane region" description="Helical" evidence="14">
    <location>
        <begin position="102"/>
        <end position="121"/>
    </location>
</feature>
<evidence type="ECO:0000256" key="12">
    <source>
        <dbReference type="ARBA" id="ARBA00039024"/>
    </source>
</evidence>
<keyword evidence="8" id="KW-0809">Transit peptide</keyword>
<comment type="pathway">
    <text evidence="11">Cofactor biosynthesis; tocopherol biosynthesis.</text>
</comment>
<accession>A0ABQ7GWZ3</accession>
<evidence type="ECO:0000256" key="5">
    <source>
        <dbReference type="ARBA" id="ARBA00022679"/>
    </source>
</evidence>
<dbReference type="PANTHER" id="PTHR32523:SF8">
    <property type="entry name" value="DOLICHOL KINASE"/>
    <property type="match status" value="1"/>
</dbReference>
<reference evidence="15" key="1">
    <citation type="submission" date="2017-08" db="EMBL/GenBank/DDBJ databases">
        <authorList>
            <person name="Polle J.E."/>
            <person name="Barry K."/>
            <person name="Cushman J."/>
            <person name="Schmutz J."/>
            <person name="Tran D."/>
            <person name="Hathwaick L.T."/>
            <person name="Yim W.C."/>
            <person name="Jenkins J."/>
            <person name="Mckie-Krisberg Z.M."/>
            <person name="Prochnik S."/>
            <person name="Lindquist E."/>
            <person name="Dockter R.B."/>
            <person name="Adam C."/>
            <person name="Molina H."/>
            <person name="Bunkerborg J."/>
            <person name="Jin E."/>
            <person name="Buchheim M."/>
            <person name="Magnuson J."/>
        </authorList>
    </citation>
    <scope>NUCLEOTIDE SEQUENCE</scope>
    <source>
        <strain evidence="15">CCAP 19/18</strain>
    </source>
</reference>
<comment type="catalytic activity">
    <reaction evidence="13">
        <text>phytol + CTP = phytyl phosphate + CDP + H(+)</text>
        <dbReference type="Rhea" id="RHEA:38055"/>
        <dbReference type="ChEBI" id="CHEBI:15378"/>
        <dbReference type="ChEBI" id="CHEBI:17327"/>
        <dbReference type="ChEBI" id="CHEBI:37563"/>
        <dbReference type="ChEBI" id="CHEBI:58069"/>
        <dbReference type="ChEBI" id="CHEBI:75483"/>
        <dbReference type="EC" id="2.7.1.182"/>
    </reaction>
</comment>
<feature type="transmembrane region" description="Helical" evidence="14">
    <location>
        <begin position="12"/>
        <end position="29"/>
    </location>
</feature>